<sequence length="121" mass="13459">MAFGVCCSLVDLVYYIPMKYAVIQLSGKQHVVREGEKLQVDRLEGGEQEALTIKDVLLIADGETVSIGAPFVEKAVVKAKIVSHEKGEKIRVATFKAKSRQRKVRGHRQHLTTIEIEKISA</sequence>
<name>A0A317JRS6_9BACT</name>
<dbReference type="NCBIfam" id="TIGR00061">
    <property type="entry name" value="L21"/>
    <property type="match status" value="1"/>
</dbReference>
<dbReference type="PANTHER" id="PTHR21349">
    <property type="entry name" value="50S RIBOSOMAL PROTEIN L21"/>
    <property type="match status" value="1"/>
</dbReference>
<dbReference type="GO" id="GO:1990904">
    <property type="term" value="C:ribonucleoprotein complex"/>
    <property type="evidence" value="ECO:0007669"/>
    <property type="project" value="UniProtKB-KW"/>
</dbReference>
<dbReference type="SUPFAM" id="SSF141091">
    <property type="entry name" value="L21p-like"/>
    <property type="match status" value="1"/>
</dbReference>
<evidence type="ECO:0000256" key="2">
    <source>
        <dbReference type="ARBA" id="ARBA00022980"/>
    </source>
</evidence>
<dbReference type="Pfam" id="PF00829">
    <property type="entry name" value="Ribosomal_L21p"/>
    <property type="match status" value="1"/>
</dbReference>
<proteinExistence type="inferred from homology"/>
<gene>
    <name evidence="4 6" type="primary">rplU</name>
    <name evidence="6" type="ORF">C5B42_05980</name>
</gene>
<dbReference type="HAMAP" id="MF_01363">
    <property type="entry name" value="Ribosomal_bL21"/>
    <property type="match status" value="1"/>
</dbReference>
<dbReference type="InterPro" id="IPR036164">
    <property type="entry name" value="bL21-like_sf"/>
</dbReference>
<dbReference type="InterPro" id="IPR028909">
    <property type="entry name" value="bL21-like"/>
</dbReference>
<comment type="subunit">
    <text evidence="4">Part of the 50S ribosomal subunit. Contacts protein L20.</text>
</comment>
<comment type="similarity">
    <text evidence="1 4 5">Belongs to the bacterial ribosomal protein bL21 family.</text>
</comment>
<comment type="caution">
    <text evidence="6">The sequence shown here is derived from an EMBL/GenBank/DDBJ whole genome shotgun (WGS) entry which is preliminary data.</text>
</comment>
<dbReference type="AlphaFoldDB" id="A0A317JRS6"/>
<dbReference type="PANTHER" id="PTHR21349:SF0">
    <property type="entry name" value="LARGE RIBOSOMAL SUBUNIT PROTEIN BL21M"/>
    <property type="match status" value="1"/>
</dbReference>
<organism evidence="6 7">
    <name type="scientific">Candidatus Cerribacteria bacterium 'Amazon FNV 2010 28 9'</name>
    <dbReference type="NCBI Taxonomy" id="2081795"/>
    <lineage>
        <taxon>Bacteria</taxon>
        <taxon>Candidatus Cerribacteria</taxon>
    </lineage>
</organism>
<dbReference type="GO" id="GO:0005840">
    <property type="term" value="C:ribosome"/>
    <property type="evidence" value="ECO:0007669"/>
    <property type="project" value="UniProtKB-KW"/>
</dbReference>
<comment type="function">
    <text evidence="4 5">This protein binds to 23S rRNA in the presence of protein L20.</text>
</comment>
<evidence type="ECO:0000256" key="5">
    <source>
        <dbReference type="RuleBase" id="RU000562"/>
    </source>
</evidence>
<dbReference type="EMBL" id="PSRQ01000063">
    <property type="protein sequence ID" value="PWU22456.1"/>
    <property type="molecule type" value="Genomic_DNA"/>
</dbReference>
<evidence type="ECO:0000256" key="4">
    <source>
        <dbReference type="HAMAP-Rule" id="MF_01363"/>
    </source>
</evidence>
<keyword evidence="2 4" id="KW-0689">Ribosomal protein</keyword>
<keyword evidence="4 5" id="KW-0699">rRNA-binding</keyword>
<evidence type="ECO:0000256" key="1">
    <source>
        <dbReference type="ARBA" id="ARBA00008563"/>
    </source>
</evidence>
<dbReference type="Proteomes" id="UP000246104">
    <property type="component" value="Unassembled WGS sequence"/>
</dbReference>
<keyword evidence="4 5" id="KW-0694">RNA-binding</keyword>
<protein>
    <recommendedName>
        <fullName evidence="4">Large ribosomal subunit protein bL21</fullName>
    </recommendedName>
</protein>
<accession>A0A317JRS6</accession>
<reference evidence="6 7" key="1">
    <citation type="submission" date="2018-02" db="EMBL/GenBank/DDBJ databases">
        <title>Genomic Reconstructions from Amazon Rainforest and Pasture Soil Reveal Novel Insights into the Physiology of Candidate Phyla in Tropical Sites.</title>
        <authorList>
            <person name="Kroeger M.E."/>
            <person name="Delmont T."/>
            <person name="Eren A.M."/>
            <person name="Guo J."/>
            <person name="Meyer K.M."/>
            <person name="Khan K."/>
            <person name="Rodrigues J.L.M."/>
            <person name="Bohannan B.J.M."/>
            <person name="Tringe S."/>
            <person name="Borges C.D."/>
            <person name="Tiedje J."/>
            <person name="Tsai S.M."/>
            <person name="Nusslein K."/>
        </authorList>
    </citation>
    <scope>NUCLEOTIDE SEQUENCE [LARGE SCALE GENOMIC DNA]</scope>
    <source>
        <strain evidence="6">Amazon FNV 2010 28 9</strain>
    </source>
</reference>
<evidence type="ECO:0000313" key="6">
    <source>
        <dbReference type="EMBL" id="PWU22456.1"/>
    </source>
</evidence>
<dbReference type="GO" id="GO:0003735">
    <property type="term" value="F:structural constituent of ribosome"/>
    <property type="evidence" value="ECO:0007669"/>
    <property type="project" value="InterPro"/>
</dbReference>
<keyword evidence="3 4" id="KW-0687">Ribonucleoprotein</keyword>
<evidence type="ECO:0000256" key="3">
    <source>
        <dbReference type="ARBA" id="ARBA00023274"/>
    </source>
</evidence>
<dbReference type="GO" id="GO:0005737">
    <property type="term" value="C:cytoplasm"/>
    <property type="evidence" value="ECO:0007669"/>
    <property type="project" value="UniProtKB-ARBA"/>
</dbReference>
<dbReference type="InterPro" id="IPR001787">
    <property type="entry name" value="Ribosomal_bL21"/>
</dbReference>
<dbReference type="GO" id="GO:0006412">
    <property type="term" value="P:translation"/>
    <property type="evidence" value="ECO:0007669"/>
    <property type="project" value="UniProtKB-UniRule"/>
</dbReference>
<dbReference type="GO" id="GO:0019843">
    <property type="term" value="F:rRNA binding"/>
    <property type="evidence" value="ECO:0007669"/>
    <property type="project" value="UniProtKB-UniRule"/>
</dbReference>
<evidence type="ECO:0000313" key="7">
    <source>
        <dbReference type="Proteomes" id="UP000246104"/>
    </source>
</evidence>